<dbReference type="GO" id="GO:0042393">
    <property type="term" value="F:histone binding"/>
    <property type="evidence" value="ECO:0007669"/>
    <property type="project" value="TreeGrafter"/>
</dbReference>
<dbReference type="Proteomes" id="UP000019763">
    <property type="component" value="Unassembled WGS sequence"/>
</dbReference>
<dbReference type="InterPro" id="IPR027417">
    <property type="entry name" value="P-loop_NTPase"/>
</dbReference>
<keyword evidence="3" id="KW-0067">ATP-binding</keyword>
<dbReference type="GO" id="GO:0140658">
    <property type="term" value="F:ATP-dependent chromatin remodeler activity"/>
    <property type="evidence" value="ECO:0007669"/>
    <property type="project" value="TreeGrafter"/>
</dbReference>
<keyword evidence="1" id="KW-0539">Nucleus</keyword>
<keyword evidence="4" id="KW-1185">Reference proteome</keyword>
<dbReference type="RefSeq" id="XP_011129957.1">
    <property type="nucleotide sequence ID" value="XM_011131655.1"/>
</dbReference>
<dbReference type="GeneID" id="22912080"/>
<keyword evidence="3" id="KW-0547">Nucleotide-binding</keyword>
<dbReference type="eggNOG" id="KOG0384">
    <property type="taxonomic scope" value="Eukaryota"/>
</dbReference>
<dbReference type="PANTHER" id="PTHR45623:SF11">
    <property type="entry name" value="KISMET, ISOFORM C"/>
    <property type="match status" value="1"/>
</dbReference>
<reference evidence="3" key="1">
    <citation type="submission" date="2013-12" db="EMBL/GenBank/DDBJ databases">
        <authorList>
            <person name="Omoto C.K."/>
            <person name="Sibley D."/>
            <person name="Venepally P."/>
            <person name="Hadjithomas M."/>
            <person name="Karamycheva S."/>
            <person name="Brunk B."/>
            <person name="Roos D."/>
            <person name="Caler E."/>
            <person name="Lorenzi H."/>
        </authorList>
    </citation>
    <scope>NUCLEOTIDE SEQUENCE</scope>
</reference>
<protein>
    <submittedName>
        <fullName evidence="3">SWF/SNF family helicase</fullName>
    </submittedName>
</protein>
<keyword evidence="3" id="KW-0347">Helicase</keyword>
<dbReference type="GO" id="GO:0016887">
    <property type="term" value="F:ATP hydrolysis activity"/>
    <property type="evidence" value="ECO:0007669"/>
    <property type="project" value="TreeGrafter"/>
</dbReference>
<feature type="domain" description="Helicase C-terminal" evidence="2">
    <location>
        <begin position="82"/>
        <end position="162"/>
    </location>
</feature>
<dbReference type="GO" id="GO:0005634">
    <property type="term" value="C:nucleus"/>
    <property type="evidence" value="ECO:0007669"/>
    <property type="project" value="TreeGrafter"/>
</dbReference>
<gene>
    <name evidence="3" type="ORF">GNI_056180</name>
</gene>
<evidence type="ECO:0000256" key="1">
    <source>
        <dbReference type="ARBA" id="ARBA00023242"/>
    </source>
</evidence>
<dbReference type="GO" id="GO:0010468">
    <property type="term" value="P:regulation of gene expression"/>
    <property type="evidence" value="ECO:0007669"/>
    <property type="project" value="TreeGrafter"/>
</dbReference>
<accession>A0A023B8W4</accession>
<dbReference type="Pfam" id="PF00271">
    <property type="entry name" value="Helicase_C"/>
    <property type="match status" value="1"/>
</dbReference>
<dbReference type="GO" id="GO:0004386">
    <property type="term" value="F:helicase activity"/>
    <property type="evidence" value="ECO:0007669"/>
    <property type="project" value="UniProtKB-KW"/>
</dbReference>
<keyword evidence="3" id="KW-0378">Hydrolase</keyword>
<dbReference type="GO" id="GO:0003682">
    <property type="term" value="F:chromatin binding"/>
    <property type="evidence" value="ECO:0007669"/>
    <property type="project" value="TreeGrafter"/>
</dbReference>
<name>A0A023B8W4_GRENI</name>
<dbReference type="SUPFAM" id="SSF52540">
    <property type="entry name" value="P-loop containing nucleoside triphosphate hydrolases"/>
    <property type="match status" value="1"/>
</dbReference>
<sequence length="362" mass="41743">MIQKRYYRDIFGKNLEFLKKGGSEVAPNLLNAMMELRKCCVHPCLIKGAEESITSDHQKRKARAVSLPMLRCYKILIQSSGKLDKLLQKLKDNQVLIFSQMTRCLDLLSDYLSFRTYNHDRIDGAVRGRTTDYRRICVLLCTKAGGVGTNLRTVIIFDSVVSYDKKDHKMSKKDALEILLQKGAYGVLMETRAASRRFREEDTDQSLERRTKIIRHEDGGNALNTEDPALISAILSFGRVSEKNVARLTELLGKEKLEEMRSLVSKICVKKSRRKRENDNELLMYDRIVLFDRFIRLKVIPTVKRLQGMPRKWKVDDDLRLQKLVETQGLTEDVLKELEINEEIAIKRIESLVNTSVEDDDG</sequence>
<dbReference type="Gene3D" id="3.40.50.300">
    <property type="entry name" value="P-loop containing nucleotide triphosphate hydrolases"/>
    <property type="match status" value="1"/>
</dbReference>
<evidence type="ECO:0000259" key="2">
    <source>
        <dbReference type="Pfam" id="PF00271"/>
    </source>
</evidence>
<dbReference type="GO" id="GO:0003677">
    <property type="term" value="F:DNA binding"/>
    <property type="evidence" value="ECO:0007669"/>
    <property type="project" value="TreeGrafter"/>
</dbReference>
<evidence type="ECO:0000313" key="3">
    <source>
        <dbReference type="EMBL" id="EZG70295.1"/>
    </source>
</evidence>
<comment type="caution">
    <text evidence="3">The sequence shown here is derived from an EMBL/GenBank/DDBJ whole genome shotgun (WGS) entry which is preliminary data.</text>
</comment>
<proteinExistence type="predicted"/>
<dbReference type="PANTHER" id="PTHR45623">
    <property type="entry name" value="CHROMODOMAIN-HELICASE-DNA-BINDING PROTEIN 3-RELATED-RELATED"/>
    <property type="match status" value="1"/>
</dbReference>
<dbReference type="EMBL" id="AFNH02000426">
    <property type="protein sequence ID" value="EZG70295.1"/>
    <property type="molecule type" value="Genomic_DNA"/>
</dbReference>
<evidence type="ECO:0000313" key="4">
    <source>
        <dbReference type="Proteomes" id="UP000019763"/>
    </source>
</evidence>
<dbReference type="VEuPathDB" id="CryptoDB:GNI_056180"/>
<dbReference type="InterPro" id="IPR001650">
    <property type="entry name" value="Helicase_C-like"/>
</dbReference>
<dbReference type="GO" id="GO:0000785">
    <property type="term" value="C:chromatin"/>
    <property type="evidence" value="ECO:0007669"/>
    <property type="project" value="TreeGrafter"/>
</dbReference>
<dbReference type="OrthoDB" id="448448at2759"/>
<organism evidence="3 4">
    <name type="scientific">Gregarina niphandrodes</name>
    <name type="common">Septate eugregarine</name>
    <dbReference type="NCBI Taxonomy" id="110365"/>
    <lineage>
        <taxon>Eukaryota</taxon>
        <taxon>Sar</taxon>
        <taxon>Alveolata</taxon>
        <taxon>Apicomplexa</taxon>
        <taxon>Conoidasida</taxon>
        <taxon>Gregarinasina</taxon>
        <taxon>Eugregarinorida</taxon>
        <taxon>Gregarinidae</taxon>
        <taxon>Gregarina</taxon>
    </lineage>
</organism>
<dbReference type="AlphaFoldDB" id="A0A023B8W4"/>